<gene>
    <name evidence="1" type="ORF">HMPREF9336_02999</name>
</gene>
<keyword evidence="2" id="KW-1185">Reference proteome</keyword>
<dbReference type="eggNOG" id="ENOG5032V0H">
    <property type="taxonomic scope" value="Bacteria"/>
</dbReference>
<dbReference type="HOGENOM" id="CLU_067023_0_0_11"/>
<protein>
    <submittedName>
        <fullName evidence="1">Uncharacterized protein</fullName>
    </submittedName>
</protein>
<sequence>MLLPSPTIPDRQLAQTLSWVVVIAVPLLDRMAETDPLQLKRREPGSHGSSKASKVFDRAAALTQARNLPGTAGWDAKTVQERCRWWTNRIGAIGSAVASAPGVFGALSDRLPVQDAFGFATQATVLCAVAREHDVTDRAELVRMLGEVLCGRKLGDEALAEHAPAREKSAASPLPAWTKVPAGLWQIARIAWSITAELEKRPHGASGYRLLGKLPVVGVVGDFLYETGGVRRAAADGERWLALNTAQPQDRRLGRAKGMRRSR</sequence>
<accession>E5XU27</accession>
<dbReference type="EMBL" id="ACZI02000001">
    <property type="protein sequence ID" value="EFV12143.1"/>
    <property type="molecule type" value="Genomic_DNA"/>
</dbReference>
<evidence type="ECO:0000313" key="1">
    <source>
        <dbReference type="EMBL" id="EFV12143.1"/>
    </source>
</evidence>
<organism evidence="1 2">
    <name type="scientific">Segniliparus rugosus (strain ATCC BAA-974 / DSM 45345 / CCUG 50838 / CIP 108380 / JCM 13579 / CDC 945)</name>
    <dbReference type="NCBI Taxonomy" id="679197"/>
    <lineage>
        <taxon>Bacteria</taxon>
        <taxon>Bacillati</taxon>
        <taxon>Actinomycetota</taxon>
        <taxon>Actinomycetes</taxon>
        <taxon>Mycobacteriales</taxon>
        <taxon>Segniliparaceae</taxon>
        <taxon>Segniliparus</taxon>
    </lineage>
</organism>
<name>E5XU27_SEGRC</name>
<dbReference type="AlphaFoldDB" id="E5XU27"/>
<reference evidence="1 2" key="1">
    <citation type="journal article" date="2011" name="Stand. Genomic Sci.">
        <title>High quality draft genome sequence of Segniliparus rugosus CDC 945(T)= (ATCC BAA-974(T)).</title>
        <authorList>
            <person name="Earl A.M."/>
            <person name="Desjardins C.A."/>
            <person name="Fitzgerald M.G."/>
            <person name="Arachchi H.M."/>
            <person name="Zeng Q."/>
            <person name="Mehta T."/>
            <person name="Griggs A."/>
            <person name="Birren B.W."/>
            <person name="Toney N.C."/>
            <person name="Carr J."/>
            <person name="Posey J."/>
            <person name="Butler W.R."/>
        </authorList>
    </citation>
    <scope>NUCLEOTIDE SEQUENCE [LARGE SCALE GENOMIC DNA]</scope>
    <source>
        <strain evidence="2">ATCC BAA-974 / DSM 45345 / CCUG 50838 / CIP 108380 / JCM 13579 / CDC 945</strain>
    </source>
</reference>
<dbReference type="RefSeq" id="WP_007471660.1">
    <property type="nucleotide sequence ID" value="NZ_KI391953.1"/>
</dbReference>
<comment type="caution">
    <text evidence="1">The sequence shown here is derived from an EMBL/GenBank/DDBJ whole genome shotgun (WGS) entry which is preliminary data.</text>
</comment>
<proteinExistence type="predicted"/>
<evidence type="ECO:0000313" key="2">
    <source>
        <dbReference type="Proteomes" id="UP000004816"/>
    </source>
</evidence>
<dbReference type="STRING" id="679197.HMPREF9336_02999"/>
<dbReference type="Proteomes" id="UP000004816">
    <property type="component" value="Unassembled WGS sequence"/>
</dbReference>